<organism evidence="1 2">
    <name type="scientific">Faecalibacterium prausnitzii</name>
    <dbReference type="NCBI Taxonomy" id="853"/>
    <lineage>
        <taxon>Bacteria</taxon>
        <taxon>Bacillati</taxon>
        <taxon>Bacillota</taxon>
        <taxon>Clostridia</taxon>
        <taxon>Eubacteriales</taxon>
        <taxon>Oscillospiraceae</taxon>
        <taxon>Faecalibacterium</taxon>
    </lineage>
</organism>
<proteinExistence type="predicted"/>
<gene>
    <name evidence="1" type="ORF">C4N26_01965</name>
</gene>
<sequence>MNVQAFIDNISFPTTLVELEDFIDEFNVEQILTVDETEWTAPKWAVEGDIVFFFHAKTAIQRITKLETEMKKEKEWMKESDWFEMFGDALGNYEQVSLDDDIRWQALQRARELYKKYGGKIFAVGRISGRPYYDNQEYDDMYHWSSRVYAPIDRIYVLQQPIDISEFSDFLPISTRGAITPVVGSDFDRLKRIIASKNNTPQYLKESRAIPLPLKKINAKNWLEVTQHYRRLFTLEIQFRRFYVDYFLKVLGEQKKFYAECECFRQGQRTGIADNAMKIGGRWCFVEVKLNIHTEPHLHNQLKKYCQVEKTALDKERSAEKEKLWQNSVLVIDTTDFYFYDALTDNLIFLKNLDEVCTEEDIKTLREKIIPLLQ</sequence>
<name>A0A329U1F7_9FIRM</name>
<dbReference type="OrthoDB" id="2081820at2"/>
<evidence type="ECO:0000313" key="1">
    <source>
        <dbReference type="EMBL" id="RAW55781.1"/>
    </source>
</evidence>
<reference evidence="1 2" key="1">
    <citation type="submission" date="2018-02" db="EMBL/GenBank/DDBJ databases">
        <title>Complete genome sequencing of Faecalibacterium prausnitzii strains isolated from the human gut.</title>
        <authorList>
            <person name="Fitzgerald B.C."/>
            <person name="Shkoporov A.N."/>
            <person name="Ross P.R."/>
            <person name="Hill C."/>
        </authorList>
    </citation>
    <scope>NUCLEOTIDE SEQUENCE [LARGE SCALE GENOMIC DNA]</scope>
    <source>
        <strain evidence="1 2">APC942/32-1</strain>
    </source>
</reference>
<comment type="caution">
    <text evidence="1">The sequence shown here is derived from an EMBL/GenBank/DDBJ whole genome shotgun (WGS) entry which is preliminary data.</text>
</comment>
<dbReference type="AlphaFoldDB" id="A0A329U1F7"/>
<dbReference type="EMBL" id="PRLB01000001">
    <property type="protein sequence ID" value="RAW55781.1"/>
    <property type="molecule type" value="Genomic_DNA"/>
</dbReference>
<accession>A0A329U1F7</accession>
<evidence type="ECO:0000313" key="2">
    <source>
        <dbReference type="Proteomes" id="UP000251144"/>
    </source>
</evidence>
<dbReference type="RefSeq" id="WP_158400090.1">
    <property type="nucleotide sequence ID" value="NZ_PRLB01000001.1"/>
</dbReference>
<protein>
    <submittedName>
        <fullName evidence="1">Uncharacterized protein</fullName>
    </submittedName>
</protein>
<dbReference type="Proteomes" id="UP000251144">
    <property type="component" value="Unassembled WGS sequence"/>
</dbReference>